<dbReference type="InterPro" id="IPR034660">
    <property type="entry name" value="DinB/YfiT-like"/>
</dbReference>
<dbReference type="Gene3D" id="1.20.120.450">
    <property type="entry name" value="dinb family like domain"/>
    <property type="match status" value="1"/>
</dbReference>
<gene>
    <name evidence="2" type="ORF">KC729_10640</name>
</gene>
<accession>A0A956LZ54</accession>
<proteinExistence type="predicted"/>
<evidence type="ECO:0000259" key="1">
    <source>
        <dbReference type="Pfam" id="PF12867"/>
    </source>
</evidence>
<reference evidence="2" key="1">
    <citation type="submission" date="2020-04" db="EMBL/GenBank/DDBJ databases">
        <authorList>
            <person name="Zhang T."/>
        </authorList>
    </citation>
    <scope>NUCLEOTIDE SEQUENCE</scope>
    <source>
        <strain evidence="2">HKST-UBA01</strain>
    </source>
</reference>
<dbReference type="AlphaFoldDB" id="A0A956LZ54"/>
<sequence length="190" mass="21571">MVESDDSTRGRWQQDLEEVARTISELWNGLTEEQRRWKANPKSWSVAECIEHLRTTNAAYRPRLERALADARETGRTASKPYAPGRIARWFHAQIDPARSKRALPAPKVFQPSRDATDPAVLSGFHEEQDALLRLLRDCAGLDLNRARLSSPATGLLRLSVGEAFETLILHEQRHLRQARRVLESPGFPS</sequence>
<dbReference type="SUPFAM" id="SSF109854">
    <property type="entry name" value="DinB/YfiT-like putative metalloenzymes"/>
    <property type="match status" value="1"/>
</dbReference>
<dbReference type="InterPro" id="IPR024775">
    <property type="entry name" value="DinB-like"/>
</dbReference>
<evidence type="ECO:0000313" key="3">
    <source>
        <dbReference type="Proteomes" id="UP000697710"/>
    </source>
</evidence>
<comment type="caution">
    <text evidence="2">The sequence shown here is derived from an EMBL/GenBank/DDBJ whole genome shotgun (WGS) entry which is preliminary data.</text>
</comment>
<name>A0A956LZ54_UNCEI</name>
<organism evidence="2 3">
    <name type="scientific">Eiseniibacteriota bacterium</name>
    <dbReference type="NCBI Taxonomy" id="2212470"/>
    <lineage>
        <taxon>Bacteria</taxon>
        <taxon>Candidatus Eiseniibacteriota</taxon>
    </lineage>
</organism>
<dbReference type="Proteomes" id="UP000697710">
    <property type="component" value="Unassembled WGS sequence"/>
</dbReference>
<feature type="domain" description="DinB-like" evidence="1">
    <location>
        <begin position="16"/>
        <end position="179"/>
    </location>
</feature>
<dbReference type="Pfam" id="PF12867">
    <property type="entry name" value="DinB_2"/>
    <property type="match status" value="1"/>
</dbReference>
<protein>
    <submittedName>
        <fullName evidence="2">DinB family protein</fullName>
    </submittedName>
</protein>
<reference evidence="2" key="2">
    <citation type="journal article" date="2021" name="Microbiome">
        <title>Successional dynamics and alternative stable states in a saline activated sludge microbial community over 9 years.</title>
        <authorList>
            <person name="Wang Y."/>
            <person name="Ye J."/>
            <person name="Ju F."/>
            <person name="Liu L."/>
            <person name="Boyd J.A."/>
            <person name="Deng Y."/>
            <person name="Parks D.H."/>
            <person name="Jiang X."/>
            <person name="Yin X."/>
            <person name="Woodcroft B.J."/>
            <person name="Tyson G.W."/>
            <person name="Hugenholtz P."/>
            <person name="Polz M.F."/>
            <person name="Zhang T."/>
        </authorList>
    </citation>
    <scope>NUCLEOTIDE SEQUENCE</scope>
    <source>
        <strain evidence="2">HKST-UBA01</strain>
    </source>
</reference>
<dbReference type="EMBL" id="JAGQHR010000306">
    <property type="protein sequence ID" value="MCA9728131.1"/>
    <property type="molecule type" value="Genomic_DNA"/>
</dbReference>
<evidence type="ECO:0000313" key="2">
    <source>
        <dbReference type="EMBL" id="MCA9728131.1"/>
    </source>
</evidence>